<evidence type="ECO:0000313" key="2">
    <source>
        <dbReference type="EMBL" id="WPH04006.1"/>
    </source>
</evidence>
<feature type="compositionally biased region" description="Low complexity" evidence="1">
    <location>
        <begin position="233"/>
        <end position="257"/>
    </location>
</feature>
<accession>A0AAQ3RBU8</accession>
<evidence type="ECO:0008006" key="4">
    <source>
        <dbReference type="Google" id="ProtNLM"/>
    </source>
</evidence>
<dbReference type="Proteomes" id="UP001303373">
    <property type="component" value="Chromosome 12"/>
</dbReference>
<feature type="compositionally biased region" description="Basic and acidic residues" evidence="1">
    <location>
        <begin position="354"/>
        <end position="365"/>
    </location>
</feature>
<sequence length="385" mass="42298">MSDSDDLSTPGNLPSNAVIENCLKQVVRNALKKGDEITVRIARSLAENELGLDADFLKDNVEWKTKSKDIITATATEPNASPSPEPVEPKSRAKAGRKRGSEDTQPARKRQKKVDVTDSEDLEDEFQGKDVKPSKKPVKKATRPRKQRQKKTIDSDSEDMGIASDSEVEAKVLSPMPMDSKSKQAARSSNSSELSEPPETEISKAHSEAAVDDSSDYSIVHDDPPPKKKRQSKSSSPGSKNKAKAPAKAQKSTAASKEVSPDEEEIKRLQSHLLKCGIRKLWHRELAHCSSDKDKIRHLRKMLEDAGMTGRFSAEKARAIKEARELAAEIESAKEFEKQFGHKSGESDDDDGSDDRQSGRDDAQPKKRLPKGLVDFGDSGDDGSD</sequence>
<dbReference type="EMBL" id="CP138591">
    <property type="protein sequence ID" value="WPH04006.1"/>
    <property type="molecule type" value="Genomic_DNA"/>
</dbReference>
<evidence type="ECO:0000256" key="1">
    <source>
        <dbReference type="SAM" id="MobiDB-lite"/>
    </source>
</evidence>
<feature type="compositionally biased region" description="Basic and acidic residues" evidence="1">
    <location>
        <begin position="332"/>
        <end position="346"/>
    </location>
</feature>
<dbReference type="InterPro" id="IPR037647">
    <property type="entry name" value="HIRIP3"/>
</dbReference>
<dbReference type="PANTHER" id="PTHR15410:SF2">
    <property type="entry name" value="HIRA-INTERACTING PROTEIN 3"/>
    <property type="match status" value="1"/>
</dbReference>
<feature type="compositionally biased region" description="Basic residues" evidence="1">
    <location>
        <begin position="134"/>
        <end position="150"/>
    </location>
</feature>
<organism evidence="2 3">
    <name type="scientific">Acrodontium crateriforme</name>
    <dbReference type="NCBI Taxonomy" id="150365"/>
    <lineage>
        <taxon>Eukaryota</taxon>
        <taxon>Fungi</taxon>
        <taxon>Dikarya</taxon>
        <taxon>Ascomycota</taxon>
        <taxon>Pezizomycotina</taxon>
        <taxon>Dothideomycetes</taxon>
        <taxon>Dothideomycetidae</taxon>
        <taxon>Mycosphaerellales</taxon>
        <taxon>Teratosphaeriaceae</taxon>
        <taxon>Acrodontium</taxon>
    </lineage>
</organism>
<dbReference type="AlphaFoldDB" id="A0AAQ3RBU8"/>
<proteinExistence type="predicted"/>
<dbReference type="GO" id="GO:0005634">
    <property type="term" value="C:nucleus"/>
    <property type="evidence" value="ECO:0007669"/>
    <property type="project" value="TreeGrafter"/>
</dbReference>
<dbReference type="PANTHER" id="PTHR15410">
    <property type="entry name" value="HIRA-INTERACTING PROTEIN 3"/>
    <property type="match status" value="1"/>
</dbReference>
<feature type="region of interest" description="Disordered" evidence="1">
    <location>
        <begin position="332"/>
        <end position="385"/>
    </location>
</feature>
<feature type="region of interest" description="Disordered" evidence="1">
    <location>
        <begin position="72"/>
        <end position="267"/>
    </location>
</feature>
<keyword evidence="3" id="KW-1185">Reference proteome</keyword>
<evidence type="ECO:0000313" key="3">
    <source>
        <dbReference type="Proteomes" id="UP001303373"/>
    </source>
</evidence>
<feature type="compositionally biased region" description="Low complexity" evidence="1">
    <location>
        <begin position="188"/>
        <end position="197"/>
    </location>
</feature>
<reference evidence="2 3" key="1">
    <citation type="submission" date="2023-11" db="EMBL/GenBank/DDBJ databases">
        <title>An acidophilic fungus is an integral part of prey digestion in a carnivorous sundew plant.</title>
        <authorList>
            <person name="Tsai I.J."/>
        </authorList>
    </citation>
    <scope>NUCLEOTIDE SEQUENCE [LARGE SCALE GENOMIC DNA]</scope>
    <source>
        <strain evidence="2">169a</strain>
    </source>
</reference>
<name>A0AAQ3RBU8_9PEZI</name>
<gene>
    <name evidence="2" type="ORF">R9X50_00689000</name>
</gene>
<protein>
    <recommendedName>
        <fullName evidence="4">Transcriptional regulator</fullName>
    </recommendedName>
</protein>